<keyword evidence="2" id="KW-0812">Transmembrane</keyword>
<dbReference type="OrthoDB" id="328036at2759"/>
<feature type="transmembrane region" description="Helical" evidence="2">
    <location>
        <begin position="1511"/>
        <end position="1534"/>
    </location>
</feature>
<dbReference type="InParanoid" id="A0A078A054"/>
<dbReference type="Gene3D" id="3.30.450.20">
    <property type="entry name" value="PAS domain"/>
    <property type="match status" value="1"/>
</dbReference>
<feature type="region of interest" description="Disordered" evidence="1">
    <location>
        <begin position="1165"/>
        <end position="1200"/>
    </location>
</feature>
<accession>A0A078A054</accession>
<feature type="region of interest" description="Disordered" evidence="1">
    <location>
        <begin position="1218"/>
        <end position="1263"/>
    </location>
</feature>
<evidence type="ECO:0000313" key="3">
    <source>
        <dbReference type="EMBL" id="CDW75262.1"/>
    </source>
</evidence>
<dbReference type="PANTHER" id="PTHR31600">
    <property type="entry name" value="TINY MACROCYSTS PROTEIN B-RELATED"/>
    <property type="match status" value="1"/>
</dbReference>
<feature type="compositionally biased region" description="Polar residues" evidence="1">
    <location>
        <begin position="752"/>
        <end position="763"/>
    </location>
</feature>
<feature type="region of interest" description="Disordered" evidence="1">
    <location>
        <begin position="1110"/>
        <end position="1136"/>
    </location>
</feature>
<dbReference type="Proteomes" id="UP000039865">
    <property type="component" value="Unassembled WGS sequence"/>
</dbReference>
<feature type="transmembrane region" description="Helical" evidence="2">
    <location>
        <begin position="1027"/>
        <end position="1049"/>
    </location>
</feature>
<protein>
    <submittedName>
        <fullName evidence="3">Pas domain s-box family protein</fullName>
    </submittedName>
</protein>
<reference evidence="3 4" key="1">
    <citation type="submission" date="2014-06" db="EMBL/GenBank/DDBJ databases">
        <authorList>
            <person name="Swart Estienne"/>
        </authorList>
    </citation>
    <scope>NUCLEOTIDE SEQUENCE [LARGE SCALE GENOMIC DNA]</scope>
    <source>
        <strain evidence="3 4">130c</strain>
    </source>
</reference>
<keyword evidence="2" id="KW-0472">Membrane</keyword>
<feature type="transmembrane region" description="Helical" evidence="2">
    <location>
        <begin position="799"/>
        <end position="820"/>
    </location>
</feature>
<evidence type="ECO:0000256" key="2">
    <source>
        <dbReference type="SAM" id="Phobius"/>
    </source>
</evidence>
<name>A0A078A054_STYLE</name>
<dbReference type="SUPFAM" id="SSF55785">
    <property type="entry name" value="PYP-like sensor domain (PAS domain)"/>
    <property type="match status" value="1"/>
</dbReference>
<feature type="compositionally biased region" description="Polar residues" evidence="1">
    <location>
        <begin position="733"/>
        <end position="742"/>
    </location>
</feature>
<feature type="compositionally biased region" description="Basic and acidic residues" evidence="1">
    <location>
        <begin position="1118"/>
        <end position="1127"/>
    </location>
</feature>
<evidence type="ECO:0000313" key="4">
    <source>
        <dbReference type="Proteomes" id="UP000039865"/>
    </source>
</evidence>
<dbReference type="InterPro" id="IPR035965">
    <property type="entry name" value="PAS-like_dom_sf"/>
</dbReference>
<feature type="region of interest" description="Disordered" evidence="1">
    <location>
        <begin position="733"/>
        <end position="772"/>
    </location>
</feature>
<dbReference type="PANTHER" id="PTHR31600:SF2">
    <property type="entry name" value="GAMETE ENRICHED GENE 10 PROTEIN-RELATED"/>
    <property type="match status" value="1"/>
</dbReference>
<feature type="compositionally biased region" description="Acidic residues" evidence="1">
    <location>
        <begin position="1218"/>
        <end position="1231"/>
    </location>
</feature>
<proteinExistence type="predicted"/>
<gene>
    <name evidence="3" type="primary">Contig15104.g16104</name>
    <name evidence="3" type="ORF">STYLEM_4249</name>
</gene>
<sequence>MVERQNIDDLNLLHNIIHTHRMKCLDINCTCQMYFKLIISQFKKNDEHHNNQILKSHSKKGKRELQITDQSSFILIKTANLDQISDNFPGSYHQPDDIGDQISYNEKKLQARQSDWVASSIINLDSEQSPTHDQNILSDQSVWKKALNHVEGTQPVYSQAQTFSFDTNLIVSGISIDDMFKEIFEIENLNQKLMNNSSSLFLNNHSNSKSQLEKNIYPGKKLKFADQMEARKYLFIQILEIIFKDYEQNSSFMSSFKHPEYQLQYINFINKNLQKHFLAIFQLLKINQNKKKLGFFERIQFSICEQLIIQEALLKFKNNSGGFDYSYFIDGNHKQQELDSYFEKATLDILEFWKKIKSDDPSVQQILELGTQISDTIYRLKILTKKLEDDQILKKDLGKYQIYALFHLEMLHDPVTSSQMASFIKNNQVLRSKSKFFGMMTNNNGAAIQLHNQISDVGVSIISAWNGAKSTWEFLYGNKAFCDLFKISESNLQGRNINQIMPKPIALNHDQIIKKFYLHGHPKVLGKLRVLIAKANDGYLIPIQLRINFYYNLKFSYSFVAQAERVKYWNIFNEEQNRIPMSDCMILLTDEELNVLDFSKSFVIYTGITAQKIENNEEMTGYKENLLNIIEDIQKILQQDFGNNSNLPKKAKAGLVNKIVQCRKFNQVMDSFDNQQNFPCLLNYVQERYQTINDEIRLNIFMILPLNKHPDFELMATQKGIYTKKFSTQQAQFKKTSSTGNPITEGRDIQDKSSMNSESGNFDLSSLSSTNSSSNSNAIQSHYAKNLLFQRKAPKILKINAIVLACTIVSFLIISIYNLAVFTDKHQQISGRLTAMSYISQRNANMRATLLDIKTIHLIVQDLKNLNQSTVLPANLSRIDYYLGDMQDNLQIVRDQADKLNRFIALNKEYFSFNLNFENLTFLTDYGYIYKISVVFKQATKLLNSYSETLKIDDFISQKPNLNVTNYAKNYSFQRNDTLNRSLTALEQSLFFIFENGMYTQQELGQRQLLMLQEASFEQTESSQTTLMVTTFVSIGIVSLICIIIFPLLTKVLDRIYTVLKFYNNLDKAIIEKCHQQGLEFKKQLRTKIGNNKQKYSQQQNLSISIANSKLKPNQNDKNNDRIDIQDNKNQQSDQEILSSRRFTKETDSNRGLKEQDIQITFSRKTQKKLDLKKQDKQKIQGPLKQYVSNSLKSAQKDEKLKNRKRISVNLRKLEQIEEEKEEESESESEYQDNKSPQSERHKQRNAESKKNRRRTKLPQNQEEKREIKNKLLIIQIRKRIFAQKLKIFMFVFLMIGYLNSSLLISYYQSQNVFKYDKDSVISLQKAYFREECAYNLQLLMREKIIRNYTLNINLFTDSQSFVSVPAIYNYVDRCFENENYMSQLRRNYPEYYQEAKEQVEIIEGPGLCNATFLAVNPTKANLCERAMDGILAQGQSNALYQLISFIQQTNINLDSSTRRNRQFLDSLLYQKRMQEFADLSLYYLKTGFDLIQDILKTTAISYFDLAKQNYILTFGLFMSFTVIISFVLGVIVFRRVKKAILDVQNMLILLPLEELDLQLRQKIEAFLNK</sequence>
<feature type="compositionally biased region" description="Basic and acidic residues" evidence="1">
    <location>
        <begin position="1168"/>
        <end position="1179"/>
    </location>
</feature>
<dbReference type="EMBL" id="CCKQ01004127">
    <property type="protein sequence ID" value="CDW75262.1"/>
    <property type="molecule type" value="Genomic_DNA"/>
</dbReference>
<feature type="transmembrane region" description="Helical" evidence="2">
    <location>
        <begin position="1288"/>
        <end position="1308"/>
    </location>
</feature>
<keyword evidence="2" id="KW-1133">Transmembrane helix</keyword>
<organism evidence="3 4">
    <name type="scientific">Stylonychia lemnae</name>
    <name type="common">Ciliate</name>
    <dbReference type="NCBI Taxonomy" id="5949"/>
    <lineage>
        <taxon>Eukaryota</taxon>
        <taxon>Sar</taxon>
        <taxon>Alveolata</taxon>
        <taxon>Ciliophora</taxon>
        <taxon>Intramacronucleata</taxon>
        <taxon>Spirotrichea</taxon>
        <taxon>Stichotrichia</taxon>
        <taxon>Sporadotrichida</taxon>
        <taxon>Oxytrichidae</taxon>
        <taxon>Stylonychinae</taxon>
        <taxon>Stylonychia</taxon>
    </lineage>
</organism>
<feature type="compositionally biased region" description="Basic and acidic residues" evidence="1">
    <location>
        <begin position="1238"/>
        <end position="1250"/>
    </location>
</feature>
<evidence type="ECO:0000256" key="1">
    <source>
        <dbReference type="SAM" id="MobiDB-lite"/>
    </source>
</evidence>
<keyword evidence="4" id="KW-1185">Reference proteome</keyword>
<dbReference type="InterPro" id="IPR052994">
    <property type="entry name" value="Tiny_macrocysts_regulators"/>
</dbReference>